<evidence type="ECO:0000256" key="2">
    <source>
        <dbReference type="ARBA" id="ARBA00022722"/>
    </source>
</evidence>
<sequence length="38" mass="4301">MRDSLAHHYFDTSHAIVTETARSDVPALHAAVLRLLER</sequence>
<protein>
    <recommendedName>
        <fullName evidence="6">DUF86 domain-containing protein</fullName>
    </recommendedName>
</protein>
<keyword evidence="2" id="KW-0540">Nuclease</keyword>
<reference evidence="4" key="1">
    <citation type="submission" date="2022-08" db="EMBL/GenBank/DDBJ databases">
        <authorList>
            <person name="Deng Y."/>
            <person name="Han X.-F."/>
            <person name="Zhang Y.-Q."/>
        </authorList>
    </citation>
    <scope>NUCLEOTIDE SEQUENCE</scope>
    <source>
        <strain evidence="4">CPCC 205716</strain>
    </source>
</reference>
<evidence type="ECO:0000256" key="3">
    <source>
        <dbReference type="ARBA" id="ARBA00022801"/>
    </source>
</evidence>
<keyword evidence="3" id="KW-0378">Hydrolase</keyword>
<dbReference type="EMBL" id="JANTEZ010000003">
    <property type="protein sequence ID" value="MCS5714601.1"/>
    <property type="molecule type" value="Genomic_DNA"/>
</dbReference>
<keyword evidence="5" id="KW-1185">Reference proteome</keyword>
<evidence type="ECO:0000313" key="4">
    <source>
        <dbReference type="EMBL" id="MCS5714601.1"/>
    </source>
</evidence>
<keyword evidence="1" id="KW-1277">Toxin-antitoxin system</keyword>
<name>A0ABT2GIJ9_9MICO</name>
<evidence type="ECO:0000313" key="5">
    <source>
        <dbReference type="Proteomes" id="UP001165580"/>
    </source>
</evidence>
<dbReference type="Proteomes" id="UP001165580">
    <property type="component" value="Unassembled WGS sequence"/>
</dbReference>
<dbReference type="Pfam" id="PF01934">
    <property type="entry name" value="HepT-like"/>
    <property type="match status" value="1"/>
</dbReference>
<organism evidence="4 5">
    <name type="scientific">Herbiconiux gentiana</name>
    <dbReference type="NCBI Taxonomy" id="2970912"/>
    <lineage>
        <taxon>Bacteria</taxon>
        <taxon>Bacillati</taxon>
        <taxon>Actinomycetota</taxon>
        <taxon>Actinomycetes</taxon>
        <taxon>Micrococcales</taxon>
        <taxon>Microbacteriaceae</taxon>
        <taxon>Herbiconiux</taxon>
    </lineage>
</organism>
<proteinExistence type="predicted"/>
<dbReference type="RefSeq" id="WP_259486126.1">
    <property type="nucleotide sequence ID" value="NZ_JANTEZ010000003.1"/>
</dbReference>
<accession>A0ABT2GIJ9</accession>
<evidence type="ECO:0008006" key="6">
    <source>
        <dbReference type="Google" id="ProtNLM"/>
    </source>
</evidence>
<evidence type="ECO:0000256" key="1">
    <source>
        <dbReference type="ARBA" id="ARBA00022649"/>
    </source>
</evidence>
<dbReference type="InterPro" id="IPR008201">
    <property type="entry name" value="HepT-like"/>
</dbReference>
<comment type="caution">
    <text evidence="4">The sequence shown here is derived from an EMBL/GenBank/DDBJ whole genome shotgun (WGS) entry which is preliminary data.</text>
</comment>
<gene>
    <name evidence="4" type="ORF">NVV95_08550</name>
</gene>